<evidence type="ECO:0000256" key="2">
    <source>
        <dbReference type="ARBA" id="ARBA00022112"/>
    </source>
</evidence>
<evidence type="ECO:0000313" key="5">
    <source>
        <dbReference type="EMBL" id="EFQ23630.1"/>
    </source>
</evidence>
<feature type="binding site" evidence="4">
    <location>
        <position position="228"/>
    </location>
    <ligand>
        <name>a divalent metal cation</name>
        <dbReference type="ChEBI" id="CHEBI:60240"/>
        <label>1</label>
    </ligand>
</feature>
<dbReference type="OrthoDB" id="9792792at2"/>
<reference evidence="5 6" key="1">
    <citation type="journal article" date="2010" name="Stand. Genomic Sci.">
        <title>Non-contiguous finished genome sequence of Aminomonas paucivorans type strain (GLU-3).</title>
        <authorList>
            <person name="Pitluck S."/>
            <person name="Yasawong M."/>
            <person name="Held B."/>
            <person name="Lapidus A."/>
            <person name="Nolan M."/>
            <person name="Copeland A."/>
            <person name="Lucas S."/>
            <person name="Del Rio T.G."/>
            <person name="Tice H."/>
            <person name="Cheng J.F."/>
            <person name="Chertkov O."/>
            <person name="Goodwin L."/>
            <person name="Tapia R."/>
            <person name="Han C."/>
            <person name="Liolios K."/>
            <person name="Ivanova N."/>
            <person name="Mavromatis K."/>
            <person name="Ovchinnikova G."/>
            <person name="Pati A."/>
            <person name="Chen A."/>
            <person name="Palaniappan K."/>
            <person name="Land M."/>
            <person name="Hauser L."/>
            <person name="Chang Y.J."/>
            <person name="Jeffries C.D."/>
            <person name="Pukall R."/>
            <person name="Spring S."/>
            <person name="Rohde M."/>
            <person name="Sikorski J."/>
            <person name="Goker M."/>
            <person name="Woyke T."/>
            <person name="Bristow J."/>
            <person name="Eisen J.A."/>
            <person name="Markowitz V."/>
            <person name="Hugenholtz P."/>
            <person name="Kyrpides N.C."/>
            <person name="Klenk H.P."/>
        </authorList>
    </citation>
    <scope>NUCLEOTIDE SEQUENCE [LARGE SCALE GENOMIC DNA]</scope>
    <source>
        <strain evidence="5 6">DSM 12260</strain>
    </source>
</reference>
<keyword evidence="3 4" id="KW-0479">Metal-binding</keyword>
<keyword evidence="6" id="KW-1185">Reference proteome</keyword>
<dbReference type="STRING" id="584708.Apau_1204"/>
<evidence type="ECO:0000256" key="4">
    <source>
        <dbReference type="PIRSR" id="PIRSR602678-1"/>
    </source>
</evidence>
<proteinExistence type="inferred from homology"/>
<gene>
    <name evidence="5" type="ORF">Apau_1204</name>
</gene>
<dbReference type="FunFam" id="3.40.1390.30:FF:000001">
    <property type="entry name" value="GTP cyclohydrolase 1 type 2"/>
    <property type="match status" value="1"/>
</dbReference>
<dbReference type="PANTHER" id="PTHR13799:SF14">
    <property type="entry name" value="GTP CYCLOHYDROLASE 1 TYPE 2 HOMOLOG"/>
    <property type="match status" value="1"/>
</dbReference>
<organism evidence="5 6">
    <name type="scientific">Aminomonas paucivorans DSM 12260</name>
    <dbReference type="NCBI Taxonomy" id="584708"/>
    <lineage>
        <taxon>Bacteria</taxon>
        <taxon>Thermotogati</taxon>
        <taxon>Synergistota</taxon>
        <taxon>Synergistia</taxon>
        <taxon>Synergistales</taxon>
        <taxon>Synergistaceae</taxon>
        <taxon>Aminomonas</taxon>
    </lineage>
</organism>
<comment type="similarity">
    <text evidence="1">Belongs to the GTP cyclohydrolase I type 2/NIF3 family.</text>
</comment>
<sequence length="272" mass="29228">MNVRIDEWVRRVEASLPPSWCASWDNAGLLVARRGGELARVAVALEATPETVEAAHLRGCGLLAVHHPILFRPLRRILYPSPQADPLLAAVAGDVAIYAAHTNWDVSPEGTNVCLARKLGLENLVPLELQPGAWGLGALGSLPAPVSGMEVLRSLSRLWGVTWVRGLGGLDRPVSRVALCGGSGGDLWEEARAQGAELFLTADMGYHLQLDAVRSGLALGVLDHGEMERASMEGFARFLENRGGLPVSLLVEPQDPARFVFADRVISRGEVE</sequence>
<dbReference type="Gene3D" id="3.40.1390.30">
    <property type="entry name" value="NIF3 (NGG1p interacting factor 3)-like"/>
    <property type="match status" value="2"/>
</dbReference>
<dbReference type="GO" id="GO:0046872">
    <property type="term" value="F:metal ion binding"/>
    <property type="evidence" value="ECO:0007669"/>
    <property type="project" value="UniProtKB-KW"/>
</dbReference>
<evidence type="ECO:0000256" key="3">
    <source>
        <dbReference type="ARBA" id="ARBA00022723"/>
    </source>
</evidence>
<dbReference type="PANTHER" id="PTHR13799">
    <property type="entry name" value="NGG1 INTERACTING FACTOR 3"/>
    <property type="match status" value="1"/>
</dbReference>
<dbReference type="EMBL" id="CM001022">
    <property type="protein sequence ID" value="EFQ23630.1"/>
    <property type="molecule type" value="Genomic_DNA"/>
</dbReference>
<dbReference type="InterPro" id="IPR036069">
    <property type="entry name" value="DUF34/NIF3_sf"/>
</dbReference>
<feature type="binding site" evidence="4">
    <location>
        <position position="67"/>
    </location>
    <ligand>
        <name>a divalent metal cation</name>
        <dbReference type="ChEBI" id="CHEBI:60240"/>
        <label>1</label>
    </ligand>
</feature>
<dbReference type="InterPro" id="IPR002678">
    <property type="entry name" value="DUF34/NIF3"/>
</dbReference>
<feature type="binding site" evidence="4">
    <location>
        <position position="224"/>
    </location>
    <ligand>
        <name>a divalent metal cation</name>
        <dbReference type="ChEBI" id="CHEBI:60240"/>
        <label>1</label>
    </ligand>
</feature>
<dbReference type="AlphaFoldDB" id="E3CY97"/>
<dbReference type="Proteomes" id="UP000005096">
    <property type="component" value="Chromosome"/>
</dbReference>
<dbReference type="PaxDb" id="584708-Apau_1204"/>
<dbReference type="SUPFAM" id="SSF102705">
    <property type="entry name" value="NIF3 (NGG1p interacting factor 3)-like"/>
    <property type="match status" value="1"/>
</dbReference>
<name>E3CY97_9BACT</name>
<feature type="binding site" evidence="4">
    <location>
        <position position="105"/>
    </location>
    <ligand>
        <name>a divalent metal cation</name>
        <dbReference type="ChEBI" id="CHEBI:60240"/>
        <label>1</label>
    </ligand>
</feature>
<dbReference type="GO" id="GO:0005737">
    <property type="term" value="C:cytoplasm"/>
    <property type="evidence" value="ECO:0007669"/>
    <property type="project" value="TreeGrafter"/>
</dbReference>
<accession>E3CY97</accession>
<feature type="binding site" evidence="4">
    <location>
        <position position="66"/>
    </location>
    <ligand>
        <name>a divalent metal cation</name>
        <dbReference type="ChEBI" id="CHEBI:60240"/>
        <label>1</label>
    </ligand>
</feature>
<evidence type="ECO:0000313" key="6">
    <source>
        <dbReference type="Proteomes" id="UP000005096"/>
    </source>
</evidence>
<protein>
    <recommendedName>
        <fullName evidence="2">GTP cyclohydrolase 1 type 2 homolog</fullName>
    </recommendedName>
</protein>
<dbReference type="eggNOG" id="COG0327">
    <property type="taxonomic scope" value="Bacteria"/>
</dbReference>
<dbReference type="HOGENOM" id="CLU_037423_2_0_0"/>
<evidence type="ECO:0000256" key="1">
    <source>
        <dbReference type="ARBA" id="ARBA00006964"/>
    </source>
</evidence>
<dbReference type="Pfam" id="PF01784">
    <property type="entry name" value="DUF34_NIF3"/>
    <property type="match status" value="1"/>
</dbReference>